<evidence type="ECO:0000313" key="1">
    <source>
        <dbReference type="EMBL" id="KAF3511583.1"/>
    </source>
</evidence>
<comment type="caution">
    <text evidence="1">The sequence shown here is derived from an EMBL/GenBank/DDBJ whole genome shotgun (WGS) entry which is preliminary data.</text>
</comment>
<evidence type="ECO:0000313" key="2">
    <source>
        <dbReference type="Proteomes" id="UP000712600"/>
    </source>
</evidence>
<sequence>MAGRCRRRLTHSDLMMPLRVAAGILRRLSSIFCSDHLLPLRLTARSLQRLIFILWTQNPSNGPLTHPWCSPTPDMYKCNDMQPKYINDKSGTKVLEVHASSEVAGIKVSKESDVPEVLEDKNAPEVPKVMTNEVKAAESELLKVSEVTTSEDLETEAPKVFLRH</sequence>
<dbReference type="Proteomes" id="UP000712600">
    <property type="component" value="Unassembled WGS sequence"/>
</dbReference>
<dbReference type="EMBL" id="QGKX02001521">
    <property type="protein sequence ID" value="KAF3511583.1"/>
    <property type="molecule type" value="Genomic_DNA"/>
</dbReference>
<gene>
    <name evidence="1" type="ORF">F2Q69_00004821</name>
</gene>
<dbReference type="AlphaFoldDB" id="A0A8S9PFI9"/>
<protein>
    <submittedName>
        <fullName evidence="1">Uncharacterized protein</fullName>
    </submittedName>
</protein>
<accession>A0A8S9PFI9</accession>
<proteinExistence type="predicted"/>
<reference evidence="1" key="1">
    <citation type="submission" date="2019-12" db="EMBL/GenBank/DDBJ databases">
        <title>Genome sequencing and annotation of Brassica cretica.</title>
        <authorList>
            <person name="Studholme D.J."/>
            <person name="Sarris P."/>
        </authorList>
    </citation>
    <scope>NUCLEOTIDE SEQUENCE</scope>
    <source>
        <strain evidence="1">PFS-109/04</strain>
        <tissue evidence="1">Leaf</tissue>
    </source>
</reference>
<organism evidence="1 2">
    <name type="scientific">Brassica cretica</name>
    <name type="common">Mustard</name>
    <dbReference type="NCBI Taxonomy" id="69181"/>
    <lineage>
        <taxon>Eukaryota</taxon>
        <taxon>Viridiplantae</taxon>
        <taxon>Streptophyta</taxon>
        <taxon>Embryophyta</taxon>
        <taxon>Tracheophyta</taxon>
        <taxon>Spermatophyta</taxon>
        <taxon>Magnoliopsida</taxon>
        <taxon>eudicotyledons</taxon>
        <taxon>Gunneridae</taxon>
        <taxon>Pentapetalae</taxon>
        <taxon>rosids</taxon>
        <taxon>malvids</taxon>
        <taxon>Brassicales</taxon>
        <taxon>Brassicaceae</taxon>
        <taxon>Brassiceae</taxon>
        <taxon>Brassica</taxon>
    </lineage>
</organism>
<name>A0A8S9PFI9_BRACR</name>